<evidence type="ECO:0000256" key="2">
    <source>
        <dbReference type="SAM" id="SignalP"/>
    </source>
</evidence>
<sequence length="212" mass="22250">MMKQPVLLSALVLAPALLLGACMGSDAQRRGMESIHQPVVQRSDYLLDLQLAGDRLASGESQRLTGWLDGLRVGYGDHVGLDDQGRSSAMVRGQVSGTLAARGMLISDQMPVTAAPIAPGTVRVVVSRMKATVPGCPDWEHRLDTTFEAATSPNYGCAMNRNLAAMVARPEDLIRGAGTGDTDPTTSSRAINSYRKAAPTGGGGTTVKSEGK</sequence>
<evidence type="ECO:0000313" key="4">
    <source>
        <dbReference type="Proteomes" id="UP000763641"/>
    </source>
</evidence>
<evidence type="ECO:0000256" key="1">
    <source>
        <dbReference type="SAM" id="MobiDB-lite"/>
    </source>
</evidence>
<evidence type="ECO:0000313" key="3">
    <source>
        <dbReference type="EMBL" id="MBM6577606.1"/>
    </source>
</evidence>
<feature type="region of interest" description="Disordered" evidence="1">
    <location>
        <begin position="174"/>
        <end position="212"/>
    </location>
</feature>
<dbReference type="Pfam" id="PF09476">
    <property type="entry name" value="Pilus_CpaD"/>
    <property type="match status" value="1"/>
</dbReference>
<dbReference type="EMBL" id="JAFEMC010000004">
    <property type="protein sequence ID" value="MBM6577606.1"/>
    <property type="molecule type" value="Genomic_DNA"/>
</dbReference>
<comment type="caution">
    <text evidence="3">The sequence shown here is derived from an EMBL/GenBank/DDBJ whole genome shotgun (WGS) entry which is preliminary data.</text>
</comment>
<dbReference type="RefSeq" id="WP_204199709.1">
    <property type="nucleotide sequence ID" value="NZ_JAFEMC010000004.1"/>
</dbReference>
<name>A0ABS2DC28_9SPHN</name>
<protein>
    <submittedName>
        <fullName evidence="3">CpaD family pilus assembly protein</fullName>
    </submittedName>
</protein>
<proteinExistence type="predicted"/>
<dbReference type="Proteomes" id="UP000763641">
    <property type="component" value="Unassembled WGS sequence"/>
</dbReference>
<feature type="compositionally biased region" description="Polar residues" evidence="1">
    <location>
        <begin position="182"/>
        <end position="191"/>
    </location>
</feature>
<gene>
    <name evidence="3" type="ORF">ILT43_14585</name>
</gene>
<accession>A0ABS2DC28</accession>
<feature type="signal peptide" evidence="2">
    <location>
        <begin position="1"/>
        <end position="27"/>
    </location>
</feature>
<organism evidence="3 4">
    <name type="scientific">Sphingomonas longa</name>
    <dbReference type="NCBI Taxonomy" id="2778730"/>
    <lineage>
        <taxon>Bacteria</taxon>
        <taxon>Pseudomonadati</taxon>
        <taxon>Pseudomonadota</taxon>
        <taxon>Alphaproteobacteria</taxon>
        <taxon>Sphingomonadales</taxon>
        <taxon>Sphingomonadaceae</taxon>
        <taxon>Sphingomonas</taxon>
    </lineage>
</organism>
<keyword evidence="4" id="KW-1185">Reference proteome</keyword>
<keyword evidence="2" id="KW-0732">Signal</keyword>
<feature type="chain" id="PRO_5045522135" evidence="2">
    <location>
        <begin position="28"/>
        <end position="212"/>
    </location>
</feature>
<dbReference type="InterPro" id="IPR019027">
    <property type="entry name" value="Pilus_biogenesis_CpaD-related"/>
</dbReference>
<reference evidence="3 4" key="1">
    <citation type="submission" date="2020-12" db="EMBL/GenBank/DDBJ databases">
        <title>Sphingomonas sp.</title>
        <authorList>
            <person name="Kim M.K."/>
        </authorList>
    </citation>
    <scope>NUCLEOTIDE SEQUENCE [LARGE SCALE GENOMIC DNA]</scope>
    <source>
        <strain evidence="3 4">BT552</strain>
    </source>
</reference>
<dbReference type="PROSITE" id="PS51257">
    <property type="entry name" value="PROKAR_LIPOPROTEIN"/>
    <property type="match status" value="1"/>
</dbReference>